<organism evidence="2 3">
    <name type="scientific">Mycolicibacterium neworleansense</name>
    <dbReference type="NCBI Taxonomy" id="146018"/>
    <lineage>
        <taxon>Bacteria</taxon>
        <taxon>Bacillati</taxon>
        <taxon>Actinomycetota</taxon>
        <taxon>Actinomycetes</taxon>
        <taxon>Mycobacteriales</taxon>
        <taxon>Mycobacteriaceae</taxon>
        <taxon>Mycolicibacterium</taxon>
    </lineage>
</organism>
<dbReference type="EMBL" id="CWKH01000002">
    <property type="protein sequence ID" value="CRZ16885.1"/>
    <property type="molecule type" value="Genomic_DNA"/>
</dbReference>
<evidence type="ECO:0000313" key="3">
    <source>
        <dbReference type="Proteomes" id="UP000199147"/>
    </source>
</evidence>
<dbReference type="Proteomes" id="UP000199147">
    <property type="component" value="Unassembled WGS sequence"/>
</dbReference>
<feature type="transmembrane region" description="Helical" evidence="1">
    <location>
        <begin position="12"/>
        <end position="33"/>
    </location>
</feature>
<dbReference type="AlphaFoldDB" id="A0A0H5RRW7"/>
<keyword evidence="3" id="KW-1185">Reference proteome</keyword>
<dbReference type="SUPFAM" id="SSF53300">
    <property type="entry name" value="vWA-like"/>
    <property type="match status" value="1"/>
</dbReference>
<evidence type="ECO:0000256" key="1">
    <source>
        <dbReference type="SAM" id="Phobius"/>
    </source>
</evidence>
<evidence type="ECO:0000313" key="2">
    <source>
        <dbReference type="EMBL" id="CRZ16885.1"/>
    </source>
</evidence>
<name>A0A0H5RRW7_9MYCO</name>
<feature type="transmembrane region" description="Helical" evidence="1">
    <location>
        <begin position="45"/>
        <end position="66"/>
    </location>
</feature>
<keyword evidence="1" id="KW-1133">Transmembrane helix</keyword>
<keyword evidence="1" id="KW-0812">Transmembrane</keyword>
<sequence>MKLSVAPVFPIWLIVAFVLVAVGLRIAAAIVSTRRRGRMPDGREWLRIGMALVAIVCLGLAATRLGDESDAERPPRLTTTAEESNINVFLVIDRSAGMNASGFGRSAGTSYGDSETRLEGAMKDAQVVLTKYPDARFSVISYAETARVDWPISRDEWSLAPFLQNFRPYGERSTDGVVKTDVAAANSLLKDQLNAASRTYPGSANLVFIFGAGSDSDNPEFDIPLAQVSGGAVFGYGTNDTKPRIYAGPNYDTVDVPLNEEALTTAADSLGIPFQKRESGLVSADELPSAVPQAAPADPINPKVPHPDRTEFYWFFAAIAAALFGVELYGLAGHWLRRRRGTVRK</sequence>
<feature type="transmembrane region" description="Helical" evidence="1">
    <location>
        <begin position="312"/>
        <end position="336"/>
    </location>
</feature>
<proteinExistence type="predicted"/>
<reference evidence="3" key="1">
    <citation type="submission" date="2015-07" db="EMBL/GenBank/DDBJ databases">
        <authorList>
            <person name="Urmite Genomes"/>
        </authorList>
    </citation>
    <scope>NUCLEOTIDE SEQUENCE [LARGE SCALE GENOMIC DNA]</scope>
    <source>
        <strain evidence="3">type strain: ATCC 49404</strain>
    </source>
</reference>
<dbReference type="OrthoDB" id="9814325at2"/>
<accession>A0A0H5RRW7</accession>
<dbReference type="Gene3D" id="3.40.50.410">
    <property type="entry name" value="von Willebrand factor, type A domain"/>
    <property type="match status" value="1"/>
</dbReference>
<dbReference type="RefSeq" id="WP_090516484.1">
    <property type="nucleotide sequence ID" value="NZ_CWKH01000002.1"/>
</dbReference>
<dbReference type="InterPro" id="IPR036465">
    <property type="entry name" value="vWFA_dom_sf"/>
</dbReference>
<keyword evidence="1" id="KW-0472">Membrane</keyword>
<gene>
    <name evidence="2" type="ORF">BN2156_03763</name>
</gene>
<dbReference type="STRING" id="146018.BN2156_03763"/>
<protein>
    <submittedName>
        <fullName evidence="2">Uncharacterized protein</fullName>
    </submittedName>
</protein>